<dbReference type="KEGG" id="slb:AWJ20_4580"/>
<dbReference type="EMBL" id="CP014500">
    <property type="protein sequence ID" value="ANB11758.1"/>
    <property type="molecule type" value="Genomic_DNA"/>
</dbReference>
<dbReference type="OrthoDB" id="421038at2759"/>
<dbReference type="RefSeq" id="XP_018734235.1">
    <property type="nucleotide sequence ID" value="XM_018881660.1"/>
</dbReference>
<evidence type="ECO:0000256" key="5">
    <source>
        <dbReference type="ARBA" id="ARBA00022679"/>
    </source>
</evidence>
<keyword evidence="12" id="KW-1133">Transmembrane helix</keyword>
<dbReference type="EC" id="2.4.1.-" evidence="10"/>
<dbReference type="GO" id="GO:0071970">
    <property type="term" value="P:fungal-type cell wall (1-&gt;3)-beta-D-glucan biosynthetic process"/>
    <property type="evidence" value="ECO:0007669"/>
    <property type="project" value="TreeGrafter"/>
</dbReference>
<evidence type="ECO:0000256" key="12">
    <source>
        <dbReference type="SAM" id="Phobius"/>
    </source>
</evidence>
<evidence type="ECO:0000256" key="8">
    <source>
        <dbReference type="ARBA" id="ARBA00023180"/>
    </source>
</evidence>
<feature type="chain" id="PRO_5007747618" description="1,3-beta-glucanosyltransferase" evidence="10">
    <location>
        <begin position="21"/>
        <end position="457"/>
    </location>
</feature>
<keyword evidence="12" id="KW-0812">Transmembrane</keyword>
<dbReference type="Gene3D" id="3.20.20.80">
    <property type="entry name" value="Glycosidases"/>
    <property type="match status" value="1"/>
</dbReference>
<gene>
    <name evidence="13" type="primary">GAS1</name>
    <name evidence="13" type="ORF">AWJ20_4580</name>
</gene>
<keyword evidence="4 10" id="KW-0336">GPI-anchor</keyword>
<organism evidence="13 14">
    <name type="scientific">Sugiyamaella lignohabitans</name>
    <dbReference type="NCBI Taxonomy" id="796027"/>
    <lineage>
        <taxon>Eukaryota</taxon>
        <taxon>Fungi</taxon>
        <taxon>Dikarya</taxon>
        <taxon>Ascomycota</taxon>
        <taxon>Saccharomycotina</taxon>
        <taxon>Dipodascomycetes</taxon>
        <taxon>Dipodascales</taxon>
        <taxon>Trichomonascaceae</taxon>
        <taxon>Sugiyamaella</taxon>
    </lineage>
</organism>
<proteinExistence type="inferred from homology"/>
<evidence type="ECO:0000256" key="10">
    <source>
        <dbReference type="RuleBase" id="RU361209"/>
    </source>
</evidence>
<dbReference type="GO" id="GO:0042124">
    <property type="term" value="F:1,3-beta-glucanosyltransferase activity"/>
    <property type="evidence" value="ECO:0007669"/>
    <property type="project" value="EnsemblFungi"/>
</dbReference>
<keyword evidence="9 10" id="KW-0449">Lipoprotein</keyword>
<keyword evidence="8" id="KW-0325">Glycoprotein</keyword>
<dbReference type="InterPro" id="IPR004886">
    <property type="entry name" value="Glucanosyltransferase"/>
</dbReference>
<reference evidence="13 14" key="1">
    <citation type="submission" date="2016-02" db="EMBL/GenBank/DDBJ databases">
        <title>Complete genome sequence and transcriptome regulation of the pentose utilising yeast Sugiyamaella lignohabitans.</title>
        <authorList>
            <person name="Bellasio M."/>
            <person name="Peymann A."/>
            <person name="Valli M."/>
            <person name="Sipitzky M."/>
            <person name="Graf A."/>
            <person name="Sauer M."/>
            <person name="Marx H."/>
            <person name="Mattanovich D."/>
        </authorList>
    </citation>
    <scope>NUCLEOTIDE SEQUENCE [LARGE SCALE GENOMIC DNA]</scope>
    <source>
        <strain evidence="13 14">CBS 10342</strain>
    </source>
</reference>
<dbReference type="GO" id="GO:0009277">
    <property type="term" value="C:fungal-type cell wall"/>
    <property type="evidence" value="ECO:0007669"/>
    <property type="project" value="EnsemblFungi"/>
</dbReference>
<keyword evidence="14" id="KW-1185">Reference proteome</keyword>
<name>A0A161HJU4_9ASCO</name>
<sequence length="457" mass="48224">MKTTSFLLSTAICLASLASSLDPITVKGNAFYQGNDRFYIRGVDYQPGGSSKAIDPLADADNCKRDVPYFKDLGLNTIRVYTVDNSANHDECMQELSDAGIYLLLDVNTPKNSINRADPAPSYNADYLQAVFATIDAFKGYDNVLGFFAGNEVINSVNTTGPAPYVKAVVRDMKSYISAQSKRAIPVGYSAADIAQNRWQQMEYFNCGDDSERIDLFGMNDYSWCGPASSFQISGYQANVQNYGNYSLPLFFSEYGCNTVQPRTFPEISAIYNTEMTSVYSGGLVYEYSSEGNDYGLVNITGSNVTTLSDYDALKSQLAKYPDPTGAGGASTTNSAASCPPFQSGLWEVDPSSSLPALPSGAETYIKNGAGKPLGLSGPSTQFGSSSDDDNGSSSASASATASSGAASSGGSSTASAKATHTSKGAAGHVEVPHFLTTTVLGAGAYITVFFAIGLAL</sequence>
<dbReference type="FunFam" id="3.20.20.80:FF:000032">
    <property type="entry name" value="1,3-beta-glucanosyltransferase"/>
    <property type="match status" value="1"/>
</dbReference>
<dbReference type="GO" id="GO:0005886">
    <property type="term" value="C:plasma membrane"/>
    <property type="evidence" value="ECO:0007669"/>
    <property type="project" value="UniProtKB-SubCell"/>
</dbReference>
<accession>A0A161HJU4</accession>
<dbReference type="GeneID" id="30036728"/>
<dbReference type="SUPFAM" id="SSF51445">
    <property type="entry name" value="(Trans)glycosidases"/>
    <property type="match status" value="1"/>
</dbReference>
<feature type="signal peptide" evidence="10">
    <location>
        <begin position="1"/>
        <end position="20"/>
    </location>
</feature>
<dbReference type="Pfam" id="PF03198">
    <property type="entry name" value="Glyco_hydro_72"/>
    <property type="match status" value="1"/>
</dbReference>
<keyword evidence="7 10" id="KW-0472">Membrane</keyword>
<feature type="region of interest" description="Disordered" evidence="11">
    <location>
        <begin position="377"/>
        <end position="420"/>
    </location>
</feature>
<evidence type="ECO:0000256" key="1">
    <source>
        <dbReference type="ARBA" id="ARBA00004196"/>
    </source>
</evidence>
<keyword evidence="5 10" id="KW-0808">Transferase</keyword>
<feature type="compositionally biased region" description="Low complexity" evidence="11">
    <location>
        <begin position="392"/>
        <end position="420"/>
    </location>
</feature>
<dbReference type="GO" id="GO:0031505">
    <property type="term" value="P:fungal-type cell wall organization"/>
    <property type="evidence" value="ECO:0007669"/>
    <property type="project" value="TreeGrafter"/>
</dbReference>
<evidence type="ECO:0000256" key="3">
    <source>
        <dbReference type="ARBA" id="ARBA00007528"/>
    </source>
</evidence>
<evidence type="ECO:0000256" key="6">
    <source>
        <dbReference type="ARBA" id="ARBA00022729"/>
    </source>
</evidence>
<evidence type="ECO:0000313" key="14">
    <source>
        <dbReference type="Proteomes" id="UP000189580"/>
    </source>
</evidence>
<dbReference type="Proteomes" id="UP000189580">
    <property type="component" value="Chromosome c"/>
</dbReference>
<feature type="transmembrane region" description="Helical" evidence="12">
    <location>
        <begin position="435"/>
        <end position="456"/>
    </location>
</feature>
<comment type="subcellular location">
    <subcellularLocation>
        <location evidence="1">Cell envelope</location>
    </subcellularLocation>
    <subcellularLocation>
        <location evidence="10">Cell membrane</location>
        <topology evidence="10">Lipid-anchor</topology>
        <topology evidence="10">GPI-anchor</topology>
    </subcellularLocation>
    <subcellularLocation>
        <location evidence="2">Membrane</location>
        <topology evidence="2">Lipid-anchor</topology>
        <topology evidence="2">GPI-anchor</topology>
    </subcellularLocation>
</comment>
<evidence type="ECO:0000256" key="11">
    <source>
        <dbReference type="SAM" id="MobiDB-lite"/>
    </source>
</evidence>
<dbReference type="InterPro" id="IPR017853">
    <property type="entry name" value="GH"/>
</dbReference>
<evidence type="ECO:0000256" key="4">
    <source>
        <dbReference type="ARBA" id="ARBA00022622"/>
    </source>
</evidence>
<evidence type="ECO:0000256" key="9">
    <source>
        <dbReference type="ARBA" id="ARBA00023288"/>
    </source>
</evidence>
<keyword evidence="6 10" id="KW-0732">Signal</keyword>
<dbReference type="AlphaFoldDB" id="A0A161HJU4"/>
<evidence type="ECO:0000256" key="7">
    <source>
        <dbReference type="ARBA" id="ARBA00023136"/>
    </source>
</evidence>
<dbReference type="GO" id="GO:0098552">
    <property type="term" value="C:side of membrane"/>
    <property type="evidence" value="ECO:0007669"/>
    <property type="project" value="UniProtKB-KW"/>
</dbReference>
<evidence type="ECO:0000313" key="13">
    <source>
        <dbReference type="EMBL" id="ANB11758.1"/>
    </source>
</evidence>
<comment type="function">
    <text evidence="10">Splits internally a 1,3-beta-glucan molecule and transfers the newly generated reducing end (the donor) to the non-reducing end of another 1,3-beta-glucan molecule (the acceptor) forming a 1,3-beta linkage, resulting in the elongation of 1,3-beta-glucan chains in the cell wall.</text>
</comment>
<protein>
    <recommendedName>
        <fullName evidence="10">1,3-beta-glucanosyltransferase</fullName>
        <ecNumber evidence="10">2.4.1.-</ecNumber>
    </recommendedName>
</protein>
<dbReference type="PANTHER" id="PTHR31468:SF5">
    <property type="entry name" value="1,3-BETA-GLUCANOSYLTRANSFERASE GAS5"/>
    <property type="match status" value="1"/>
</dbReference>
<dbReference type="PANTHER" id="PTHR31468">
    <property type="entry name" value="1,3-BETA-GLUCANOSYLTRANSFERASE GAS1"/>
    <property type="match status" value="1"/>
</dbReference>
<evidence type="ECO:0000256" key="2">
    <source>
        <dbReference type="ARBA" id="ARBA00004589"/>
    </source>
</evidence>
<comment type="similarity">
    <text evidence="3 10">Belongs to the glycosyl hydrolase 72 family.</text>
</comment>